<evidence type="ECO:0008006" key="4">
    <source>
        <dbReference type="Google" id="ProtNLM"/>
    </source>
</evidence>
<sequence>MKVVICQKFKSYKEDSVKYLVLEILNRPFVVVVLIYVAITLIHFLNKASYLYFFPEIIGLLVFSLGVGISGMILYSIFSLLKTIKKVNNEKNTLYEGKVHIIMDNECVIIQKEDDENSLRRNWNQIKEFKVIGKTAYLIPVKKNDFMIRINQKEVIEGRFKNIINFIKSKML</sequence>
<accession>A0ABW5SFK1</accession>
<keyword evidence="3" id="KW-1185">Reference proteome</keyword>
<feature type="transmembrane region" description="Helical" evidence="1">
    <location>
        <begin position="20"/>
        <end position="45"/>
    </location>
</feature>
<protein>
    <recommendedName>
        <fullName evidence="4">YcxB family protein</fullName>
    </recommendedName>
</protein>
<organism evidence="2 3">
    <name type="scientific">Mesonia sediminis</name>
    <dbReference type="NCBI Taxonomy" id="1703946"/>
    <lineage>
        <taxon>Bacteria</taxon>
        <taxon>Pseudomonadati</taxon>
        <taxon>Bacteroidota</taxon>
        <taxon>Flavobacteriia</taxon>
        <taxon>Flavobacteriales</taxon>
        <taxon>Flavobacteriaceae</taxon>
        <taxon>Mesonia</taxon>
    </lineage>
</organism>
<gene>
    <name evidence="2" type="ORF">ACFSQ0_10845</name>
</gene>
<comment type="caution">
    <text evidence="2">The sequence shown here is derived from an EMBL/GenBank/DDBJ whole genome shotgun (WGS) entry which is preliminary data.</text>
</comment>
<dbReference type="EMBL" id="JBHULZ010000041">
    <property type="protein sequence ID" value="MFD2698491.1"/>
    <property type="molecule type" value="Genomic_DNA"/>
</dbReference>
<evidence type="ECO:0000313" key="3">
    <source>
        <dbReference type="Proteomes" id="UP001597357"/>
    </source>
</evidence>
<keyword evidence="1" id="KW-0812">Transmembrane</keyword>
<keyword evidence="1" id="KW-0472">Membrane</keyword>
<keyword evidence="1" id="KW-1133">Transmembrane helix</keyword>
<evidence type="ECO:0000313" key="2">
    <source>
        <dbReference type="EMBL" id="MFD2698491.1"/>
    </source>
</evidence>
<feature type="transmembrane region" description="Helical" evidence="1">
    <location>
        <begin position="57"/>
        <end position="81"/>
    </location>
</feature>
<evidence type="ECO:0000256" key="1">
    <source>
        <dbReference type="SAM" id="Phobius"/>
    </source>
</evidence>
<proteinExistence type="predicted"/>
<reference evidence="3" key="1">
    <citation type="journal article" date="2019" name="Int. J. Syst. Evol. Microbiol.">
        <title>The Global Catalogue of Microorganisms (GCM) 10K type strain sequencing project: providing services to taxonomists for standard genome sequencing and annotation.</title>
        <authorList>
            <consortium name="The Broad Institute Genomics Platform"/>
            <consortium name="The Broad Institute Genome Sequencing Center for Infectious Disease"/>
            <person name="Wu L."/>
            <person name="Ma J."/>
        </authorList>
    </citation>
    <scope>NUCLEOTIDE SEQUENCE [LARGE SCALE GENOMIC DNA]</scope>
    <source>
        <strain evidence="3">KCTC 42255</strain>
    </source>
</reference>
<dbReference type="Proteomes" id="UP001597357">
    <property type="component" value="Unassembled WGS sequence"/>
</dbReference>
<name>A0ABW5SFK1_9FLAO</name>
<dbReference type="RefSeq" id="WP_379048137.1">
    <property type="nucleotide sequence ID" value="NZ_JBHULZ010000041.1"/>
</dbReference>